<dbReference type="EMBL" id="JARBHA010000004">
    <property type="protein sequence ID" value="KAJ9702202.1"/>
    <property type="molecule type" value="Genomic_DNA"/>
</dbReference>
<dbReference type="Pfam" id="PF02590">
    <property type="entry name" value="SPOUT_MTase"/>
    <property type="match status" value="1"/>
</dbReference>
<evidence type="ECO:0000256" key="3">
    <source>
        <dbReference type="ARBA" id="ARBA00022691"/>
    </source>
</evidence>
<keyword evidence="2" id="KW-0808">Transferase</keyword>
<organism evidence="5 6">
    <name type="scientific">Vitis rotundifolia</name>
    <name type="common">Muscadine grape</name>
    <dbReference type="NCBI Taxonomy" id="103349"/>
    <lineage>
        <taxon>Eukaryota</taxon>
        <taxon>Viridiplantae</taxon>
        <taxon>Streptophyta</taxon>
        <taxon>Embryophyta</taxon>
        <taxon>Tracheophyta</taxon>
        <taxon>Spermatophyta</taxon>
        <taxon>Magnoliopsida</taxon>
        <taxon>eudicotyledons</taxon>
        <taxon>Gunneridae</taxon>
        <taxon>Pentapetalae</taxon>
        <taxon>rosids</taxon>
        <taxon>Vitales</taxon>
        <taxon>Vitaceae</taxon>
        <taxon>Viteae</taxon>
        <taxon>Vitis</taxon>
    </lineage>
</organism>
<dbReference type="InterPro" id="IPR029028">
    <property type="entry name" value="Alpha/beta_knot_MTases"/>
</dbReference>
<dbReference type="PIRSF" id="PIRSF004505">
    <property type="entry name" value="MT_bac"/>
    <property type="match status" value="1"/>
</dbReference>
<dbReference type="SUPFAM" id="SSF75217">
    <property type="entry name" value="alpha/beta knot"/>
    <property type="match status" value="1"/>
</dbReference>
<evidence type="ECO:0000256" key="1">
    <source>
        <dbReference type="ARBA" id="ARBA00022603"/>
    </source>
</evidence>
<evidence type="ECO:0000256" key="4">
    <source>
        <dbReference type="ARBA" id="ARBA00038303"/>
    </source>
</evidence>
<keyword evidence="6" id="KW-1185">Reference proteome</keyword>
<dbReference type="PANTHER" id="PTHR33603:SF1">
    <property type="entry name" value="RIBOSOMAL RNA LARGE SUBUNIT METHYLTRANSFERASE H"/>
    <property type="match status" value="1"/>
</dbReference>
<comment type="caution">
    <text evidence="5">The sequence shown here is derived from an EMBL/GenBank/DDBJ whole genome shotgun (WGS) entry which is preliminary data.</text>
</comment>
<evidence type="ECO:0000313" key="5">
    <source>
        <dbReference type="EMBL" id="KAJ9702202.1"/>
    </source>
</evidence>
<keyword evidence="1" id="KW-0489">Methyltransferase</keyword>
<evidence type="ECO:0000256" key="2">
    <source>
        <dbReference type="ARBA" id="ARBA00022679"/>
    </source>
</evidence>
<dbReference type="InterPro" id="IPR003742">
    <property type="entry name" value="RlmH-like"/>
</dbReference>
<keyword evidence="3" id="KW-0949">S-adenosyl-L-methionine</keyword>
<gene>
    <name evidence="5" type="ORF">PVL29_004104</name>
</gene>
<dbReference type="PANTHER" id="PTHR33603">
    <property type="entry name" value="METHYLTRANSFERASE"/>
    <property type="match status" value="1"/>
</dbReference>
<dbReference type="Proteomes" id="UP001168098">
    <property type="component" value="Unassembled WGS sequence"/>
</dbReference>
<dbReference type="SFLD" id="SFLDS00070">
    <property type="entry name" value="SPOUT_Methyltransferase"/>
    <property type="match status" value="1"/>
</dbReference>
<dbReference type="GO" id="GO:0008168">
    <property type="term" value="F:methyltransferase activity"/>
    <property type="evidence" value="ECO:0007669"/>
    <property type="project" value="UniProtKB-KW"/>
</dbReference>
<proteinExistence type="inferred from homology"/>
<accession>A0AA39E204</accession>
<name>A0AA39E204_VITRO</name>
<dbReference type="AlphaFoldDB" id="A0AA39E204"/>
<comment type="similarity">
    <text evidence="4">Belongs to the RNA methyltransferase RlmH family.</text>
</comment>
<evidence type="ECO:0000313" key="6">
    <source>
        <dbReference type="Proteomes" id="UP001168098"/>
    </source>
</evidence>
<dbReference type="GO" id="GO:0032259">
    <property type="term" value="P:methylation"/>
    <property type="evidence" value="ECO:0007669"/>
    <property type="project" value="UniProtKB-KW"/>
</dbReference>
<sequence length="180" mass="20377">MAISLSLCSNILRQRQTHTPESVRPVPIRILTVGKKRSRGVQLIVDEYIEKLKYYCSADDIQIRSNPKNARDVKAQVENEDTAVMGLIRPDDWVVMLDEHGLDLGSIQMAELLRDVGNTGASRLSFCIGGPYGHGEQLRKRANISIKLSSMVLNHQIALLVLMEQLYRAWTILKGQKYHH</sequence>
<dbReference type="InterPro" id="IPR029026">
    <property type="entry name" value="tRNA_m1G_MTases_N"/>
</dbReference>
<evidence type="ECO:0008006" key="7">
    <source>
        <dbReference type="Google" id="ProtNLM"/>
    </source>
</evidence>
<dbReference type="Gene3D" id="3.40.1280.10">
    <property type="match status" value="1"/>
</dbReference>
<dbReference type="HAMAP" id="MF_00658">
    <property type="entry name" value="23SrRNA_methyltr_H"/>
    <property type="match status" value="1"/>
</dbReference>
<reference evidence="5 6" key="1">
    <citation type="journal article" date="2023" name="BMC Biotechnol.">
        <title>Vitis rotundifolia cv Carlos genome sequencing.</title>
        <authorList>
            <person name="Huff M."/>
            <person name="Hulse-Kemp A."/>
            <person name="Scheffler B."/>
            <person name="Youngblood R."/>
            <person name="Simpson S."/>
            <person name="Babiker E."/>
            <person name="Staton M."/>
        </authorList>
    </citation>
    <scope>NUCLEOTIDE SEQUENCE [LARGE SCALE GENOMIC DNA]</scope>
    <source>
        <tissue evidence="5">Leaf</tissue>
    </source>
</reference>
<protein>
    <recommendedName>
        <fullName evidence="7">RNA methyltransferase At5g10620</fullName>
    </recommendedName>
</protein>
<dbReference type="CDD" id="cd18081">
    <property type="entry name" value="RlmH-like"/>
    <property type="match status" value="1"/>
</dbReference>
<dbReference type="GO" id="GO:0006364">
    <property type="term" value="P:rRNA processing"/>
    <property type="evidence" value="ECO:0007669"/>
    <property type="project" value="InterPro"/>
</dbReference>